<dbReference type="EMBL" id="PKGZ01000001">
    <property type="protein sequence ID" value="PKY91908.1"/>
    <property type="molecule type" value="Genomic_DNA"/>
</dbReference>
<dbReference type="RefSeq" id="WP_060936888.1">
    <property type="nucleotide sequence ID" value="NZ_JASOZP010000004.1"/>
</dbReference>
<dbReference type="InterPro" id="IPR002931">
    <property type="entry name" value="Transglutaminase-like"/>
</dbReference>
<feature type="domain" description="Transglutaminase-like" evidence="1">
    <location>
        <begin position="219"/>
        <end position="282"/>
    </location>
</feature>
<dbReference type="SUPFAM" id="SSF54001">
    <property type="entry name" value="Cysteine proteinases"/>
    <property type="match status" value="1"/>
</dbReference>
<evidence type="ECO:0000313" key="3">
    <source>
        <dbReference type="Proteomes" id="UP000234775"/>
    </source>
</evidence>
<dbReference type="PANTHER" id="PTHR46333:SF2">
    <property type="entry name" value="CYTOKINESIS PROTEIN 3"/>
    <property type="match status" value="1"/>
</dbReference>
<organism evidence="2 3">
    <name type="scientific">Aerococcus christensenii</name>
    <dbReference type="NCBI Taxonomy" id="87541"/>
    <lineage>
        <taxon>Bacteria</taxon>
        <taxon>Bacillati</taxon>
        <taxon>Bacillota</taxon>
        <taxon>Bacilli</taxon>
        <taxon>Lactobacillales</taxon>
        <taxon>Aerococcaceae</taxon>
        <taxon>Aerococcus</taxon>
    </lineage>
</organism>
<dbReference type="Proteomes" id="UP000234775">
    <property type="component" value="Unassembled WGS sequence"/>
</dbReference>
<dbReference type="GO" id="GO:0005737">
    <property type="term" value="C:cytoplasm"/>
    <property type="evidence" value="ECO:0007669"/>
    <property type="project" value="TreeGrafter"/>
</dbReference>
<reference evidence="2 3" key="1">
    <citation type="submission" date="2017-12" db="EMBL/GenBank/DDBJ databases">
        <title>Phylogenetic diversity of female urinary microbiome.</title>
        <authorList>
            <person name="Thomas-White K."/>
            <person name="Wolfe A.J."/>
        </authorList>
    </citation>
    <scope>NUCLEOTIDE SEQUENCE [LARGE SCALE GENOMIC DNA]</scope>
    <source>
        <strain evidence="2 3">UMB0844</strain>
    </source>
</reference>
<evidence type="ECO:0000259" key="1">
    <source>
        <dbReference type="SMART" id="SM00460"/>
    </source>
</evidence>
<dbReference type="SMART" id="SM00460">
    <property type="entry name" value="TGc"/>
    <property type="match status" value="1"/>
</dbReference>
<accession>A0A2I1K8E6</accession>
<dbReference type="PANTHER" id="PTHR46333">
    <property type="entry name" value="CYTOKINESIS PROTEIN 3"/>
    <property type="match status" value="1"/>
</dbReference>
<protein>
    <recommendedName>
        <fullName evidence="1">Transglutaminase-like domain-containing protein</fullName>
    </recommendedName>
</protein>
<sequence>MSLFRRYCLCLSIVVSLAGCQNQWEEKIVELPFFNTLLEKFQALDAKIYQFPYLASEEETVKEKKNLFKELQTLKPVGVLENEEDPKLLATVLNQLENGNYHFILKIKNDRLDKNKLFDHLCKDLYGHYYGITLKQVKMYVSSKKLGETKVLFAFQLHHNYQQDQAVKQWAKDFSSKLAGLPPYMKVRRIHDQIIQMSTYYQGSSRDVDGISIYSPYAILKKGTGVCQAYAALFQILCDQAGIPCLSRTGTAYQPEQTNSSIAHAWNLVYVNGEWLGIDTTWDDPVDLKNPKHQTLRYDYFLVNLSATHFPDDTIH</sequence>
<comment type="caution">
    <text evidence="2">The sequence shown here is derived from an EMBL/GenBank/DDBJ whole genome shotgun (WGS) entry which is preliminary data.</text>
</comment>
<dbReference type="InterPro" id="IPR038765">
    <property type="entry name" value="Papain-like_cys_pep_sf"/>
</dbReference>
<proteinExistence type="predicted"/>
<dbReference type="Gene3D" id="3.10.620.30">
    <property type="match status" value="1"/>
</dbReference>
<gene>
    <name evidence="2" type="ORF">CYJ27_00240</name>
</gene>
<dbReference type="Pfam" id="PF01841">
    <property type="entry name" value="Transglut_core"/>
    <property type="match status" value="1"/>
</dbReference>
<name>A0A2I1K8E6_9LACT</name>
<keyword evidence="3" id="KW-1185">Reference proteome</keyword>
<dbReference type="InterPro" id="IPR052557">
    <property type="entry name" value="CAP/Cytokinesis_protein"/>
</dbReference>
<dbReference type="PROSITE" id="PS51257">
    <property type="entry name" value="PROKAR_LIPOPROTEIN"/>
    <property type="match status" value="1"/>
</dbReference>
<evidence type="ECO:0000313" key="2">
    <source>
        <dbReference type="EMBL" id="PKY91908.1"/>
    </source>
</evidence>
<dbReference type="OrthoDB" id="9788327at2"/>
<dbReference type="AlphaFoldDB" id="A0A2I1K8E6"/>